<evidence type="ECO:0000256" key="3">
    <source>
        <dbReference type="ARBA" id="ARBA00006234"/>
    </source>
</evidence>
<evidence type="ECO:0000256" key="17">
    <source>
        <dbReference type="SAM" id="MobiDB-lite"/>
    </source>
</evidence>
<keyword evidence="6" id="KW-0723">Serine/threonine-protein kinase</keyword>
<evidence type="ECO:0000256" key="10">
    <source>
        <dbReference type="ARBA" id="ARBA00022840"/>
    </source>
</evidence>
<dbReference type="PANTHER" id="PTHR24346:SF98">
    <property type="entry name" value="NON-SPECIFIC SERINE_THREONINE PROTEIN KINASE"/>
    <property type="match status" value="1"/>
</dbReference>
<dbReference type="RefSeq" id="XP_038823089.1">
    <property type="nucleotide sequence ID" value="XM_038967161.1"/>
</dbReference>
<evidence type="ECO:0000259" key="19">
    <source>
        <dbReference type="PROSITE" id="PS50030"/>
    </source>
</evidence>
<evidence type="ECO:0000256" key="1">
    <source>
        <dbReference type="ARBA" id="ARBA00004279"/>
    </source>
</evidence>
<evidence type="ECO:0000259" key="18">
    <source>
        <dbReference type="PROSITE" id="PS50011"/>
    </source>
</evidence>
<comment type="catalytic activity">
    <reaction evidence="11">
        <text>L-threonyl-[protein] + ATP = O-phospho-L-threonyl-[protein] + ADP + H(+)</text>
        <dbReference type="Rhea" id="RHEA:46608"/>
        <dbReference type="Rhea" id="RHEA-COMP:11060"/>
        <dbReference type="Rhea" id="RHEA-COMP:11605"/>
        <dbReference type="ChEBI" id="CHEBI:15378"/>
        <dbReference type="ChEBI" id="CHEBI:30013"/>
        <dbReference type="ChEBI" id="CHEBI:30616"/>
        <dbReference type="ChEBI" id="CHEBI:61977"/>
        <dbReference type="ChEBI" id="CHEBI:456216"/>
        <dbReference type="EC" id="2.7.11.1"/>
    </reaction>
</comment>
<dbReference type="InterPro" id="IPR000719">
    <property type="entry name" value="Prot_kinase_dom"/>
</dbReference>
<name>A0A8U0TNC6_SALNM</name>
<evidence type="ECO:0000256" key="4">
    <source>
        <dbReference type="ARBA" id="ARBA00012513"/>
    </source>
</evidence>
<feature type="binding site" evidence="16">
    <location>
        <position position="104"/>
    </location>
    <ligand>
        <name>ATP</name>
        <dbReference type="ChEBI" id="CHEBI:30616"/>
    </ligand>
</feature>
<dbReference type="GO" id="GO:0000226">
    <property type="term" value="P:microtubule cytoskeleton organization"/>
    <property type="evidence" value="ECO:0007669"/>
    <property type="project" value="TreeGrafter"/>
</dbReference>
<evidence type="ECO:0000313" key="21">
    <source>
        <dbReference type="RefSeq" id="XP_038823089.1"/>
    </source>
</evidence>
<dbReference type="FunFam" id="3.30.200.20:FF:000003">
    <property type="entry name" value="Non-specific serine/threonine protein kinase"/>
    <property type="match status" value="1"/>
</dbReference>
<reference evidence="21" key="1">
    <citation type="submission" date="2025-08" db="UniProtKB">
        <authorList>
            <consortium name="RefSeq"/>
        </authorList>
    </citation>
    <scope>IDENTIFICATION</scope>
    <source>
        <tissue evidence="21">White muscle</tissue>
    </source>
</reference>
<dbReference type="InterPro" id="IPR008271">
    <property type="entry name" value="Ser/Thr_kinase_AS"/>
</dbReference>
<dbReference type="GO" id="GO:0005886">
    <property type="term" value="C:plasma membrane"/>
    <property type="evidence" value="ECO:0007669"/>
    <property type="project" value="TreeGrafter"/>
</dbReference>
<dbReference type="FunFam" id="1.10.510.10:FF:001032">
    <property type="entry name" value="KP78b, isoform A"/>
    <property type="match status" value="1"/>
</dbReference>
<dbReference type="PANTHER" id="PTHR24346">
    <property type="entry name" value="MAP/MICROTUBULE AFFINITY-REGULATING KINASE"/>
    <property type="match status" value="1"/>
</dbReference>
<evidence type="ECO:0000256" key="12">
    <source>
        <dbReference type="ARBA" id="ARBA00048679"/>
    </source>
</evidence>
<dbReference type="GO" id="GO:0035556">
    <property type="term" value="P:intracellular signal transduction"/>
    <property type="evidence" value="ECO:0007669"/>
    <property type="project" value="TreeGrafter"/>
</dbReference>
<dbReference type="Pfam" id="PF00069">
    <property type="entry name" value="Pkinase"/>
    <property type="match status" value="1"/>
</dbReference>
<dbReference type="Gene3D" id="1.10.510.10">
    <property type="entry name" value="Transferase(Phosphotransferase) domain 1"/>
    <property type="match status" value="1"/>
</dbReference>
<dbReference type="PROSITE" id="PS00108">
    <property type="entry name" value="PROTEIN_KINASE_ST"/>
    <property type="match status" value="1"/>
</dbReference>
<organism evidence="20 21">
    <name type="scientific">Salvelinus namaycush</name>
    <name type="common">Lake trout</name>
    <name type="synonym">Salmo namaycush</name>
    <dbReference type="NCBI Taxonomy" id="8040"/>
    <lineage>
        <taxon>Eukaryota</taxon>
        <taxon>Metazoa</taxon>
        <taxon>Chordata</taxon>
        <taxon>Craniata</taxon>
        <taxon>Vertebrata</taxon>
        <taxon>Euteleostomi</taxon>
        <taxon>Actinopterygii</taxon>
        <taxon>Neopterygii</taxon>
        <taxon>Teleostei</taxon>
        <taxon>Protacanthopterygii</taxon>
        <taxon>Salmoniformes</taxon>
        <taxon>Salmonidae</taxon>
        <taxon>Salmoninae</taxon>
        <taxon>Salvelinus</taxon>
    </lineage>
</organism>
<feature type="compositionally biased region" description="Polar residues" evidence="17">
    <location>
        <begin position="541"/>
        <end position="563"/>
    </location>
</feature>
<sequence>MSTKTPLPTVNEKETESFNDNRLTVFILAQSIRQAMKRHPISVHTSHSNGRQEVTARSVRTRNSGADEQPHVGNYRLLKTIGKGNFAKVKLARHILTGREVAIKIIDKTQLNPNSLQKLFREVRIMKILNHPNIVKLFEVIETERTLYLVMEYASRGEVFDYLVAHGRMKEKEARAKFRQIVSAVQYCHQKHIVHRDLKAENLLLDADMNIKIADFGFSNEFTMGNKLDTFCGSPPYAAPELFQGKKYDGPEVDVWSLGVILYTLVSGSLPFDGQNLKELRERVLRGKYRIPFYMSTDCENLLKRFLVLNPAKRGTLEQIMKDRWINAGSEEDELKPFVEPEQDIADQKRIDVMVGMGFSPEDIQESLAKMKYDEITATYLLLGRKSSELEPSVSTSSSNLSLAKPRPTSELNGQSPSHLKVQRSVSSNQKQRRYSDQVGQNVAPGSGHPKRSQTSTAENNIKEEGGRSVPGGRCVPPPSPLLGNANNPNKADIPNGRKGVTTVPNNNTGSDGMTRRNTYVCSDRNAMDCLSVIPNGKENSVAVSPGQRNPVASTHSITSATTPERLRFPRGTASRSTFHSGQLKERRTATYNGPPASPTLSQDAAPLSQTRSRGSSNLFSKLTSKLTRRVSIDPTKRQMAKSGPAIPSAQGAKTLKSQPSLKETGDLRAQVAMYLGIRKGKVKTVNPAPSDSLGV</sequence>
<comment type="similarity">
    <text evidence="3">Belongs to the protein kinase superfamily. CAMK Ser/Thr protein kinase family. SNF1 subfamily.</text>
</comment>
<feature type="compositionally biased region" description="Polar residues" evidence="17">
    <location>
        <begin position="43"/>
        <end position="52"/>
    </location>
</feature>
<protein>
    <recommendedName>
        <fullName evidence="15">MAP/microtubule affinity-regulating kinase 3</fullName>
        <ecNumber evidence="4">2.7.11.1</ecNumber>
    </recommendedName>
</protein>
<dbReference type="GO" id="GO:0030425">
    <property type="term" value="C:dendrite"/>
    <property type="evidence" value="ECO:0007669"/>
    <property type="project" value="UniProtKB-SubCell"/>
</dbReference>
<dbReference type="GO" id="GO:0050321">
    <property type="term" value="F:tau-protein kinase activity"/>
    <property type="evidence" value="ECO:0007669"/>
    <property type="project" value="TreeGrafter"/>
</dbReference>
<dbReference type="SMART" id="SM00165">
    <property type="entry name" value="UBA"/>
    <property type="match status" value="1"/>
</dbReference>
<feature type="compositionally biased region" description="Polar residues" evidence="17">
    <location>
        <begin position="503"/>
        <end position="517"/>
    </location>
</feature>
<feature type="compositionally biased region" description="Polar residues" evidence="17">
    <location>
        <begin position="410"/>
        <end position="430"/>
    </location>
</feature>
<keyword evidence="10 16" id="KW-0067">ATP-binding</keyword>
<dbReference type="Gene3D" id="1.10.8.10">
    <property type="entry name" value="DNA helicase RuvA subunit, C-terminal domain"/>
    <property type="match status" value="1"/>
</dbReference>
<evidence type="ECO:0000256" key="6">
    <source>
        <dbReference type="ARBA" id="ARBA00022527"/>
    </source>
</evidence>
<evidence type="ECO:0000256" key="11">
    <source>
        <dbReference type="ARBA" id="ARBA00047899"/>
    </source>
</evidence>
<evidence type="ECO:0000256" key="7">
    <source>
        <dbReference type="ARBA" id="ARBA00022679"/>
    </source>
</evidence>
<comment type="subunit">
    <text evidence="14">Interacts with MAPT/TAU. Interacts with DLG5 (via coiled-coil domain). Interacts with STK3/MST2 and STK4/MST1 in the presence of DLG5. Interacts with YWHAB, YWHAG, YWHAQ and YWHAZ. Interacts with PKP2 (via N-terminus). Interacts with CDC25C. Interacts with KSR1.</text>
</comment>
<dbReference type="SUPFAM" id="SSF56112">
    <property type="entry name" value="Protein kinase-like (PK-like)"/>
    <property type="match status" value="1"/>
</dbReference>
<dbReference type="AlphaFoldDB" id="A0A8U0TNC6"/>
<dbReference type="Pfam" id="PF00627">
    <property type="entry name" value="UBA"/>
    <property type="match status" value="1"/>
</dbReference>
<feature type="region of interest" description="Disordered" evidence="17">
    <location>
        <begin position="387"/>
        <end position="517"/>
    </location>
</feature>
<keyword evidence="7" id="KW-0808">Transferase</keyword>
<feature type="region of interest" description="Disordered" evidence="17">
    <location>
        <begin position="43"/>
        <end position="70"/>
    </location>
</feature>
<evidence type="ECO:0000256" key="15">
    <source>
        <dbReference type="ARBA" id="ARBA00071529"/>
    </source>
</evidence>
<dbReference type="PROSITE" id="PS50030">
    <property type="entry name" value="UBA"/>
    <property type="match status" value="1"/>
</dbReference>
<gene>
    <name evidence="21" type="primary">LOC120023151</name>
</gene>
<dbReference type="EC" id="2.7.11.1" evidence="4"/>
<dbReference type="CDD" id="cd14072">
    <property type="entry name" value="STKc_MARK"/>
    <property type="match status" value="1"/>
</dbReference>
<dbReference type="PROSITE" id="PS00107">
    <property type="entry name" value="PROTEIN_KINASE_ATP"/>
    <property type="match status" value="1"/>
</dbReference>
<evidence type="ECO:0000256" key="16">
    <source>
        <dbReference type="PROSITE-ProRule" id="PRU10141"/>
    </source>
</evidence>
<dbReference type="Proteomes" id="UP000808372">
    <property type="component" value="Chromosome 28"/>
</dbReference>
<dbReference type="InterPro" id="IPR011009">
    <property type="entry name" value="Kinase-like_dom_sf"/>
</dbReference>
<evidence type="ECO:0000256" key="2">
    <source>
        <dbReference type="ARBA" id="ARBA00004496"/>
    </source>
</evidence>
<evidence type="ECO:0000256" key="5">
    <source>
        <dbReference type="ARBA" id="ARBA00022490"/>
    </source>
</evidence>
<comment type="function">
    <text evidence="13">Serine/threonine-protein kinase. Involved in the specific phosphorylation of microtubule-associated proteins for MAP2 and MAP4. Phosphorylates the microtubule-associated protein MAPT/TAU. Phosphorylates CDC25C on 'Ser-216'. Regulates localization and activity of some histone deacetylases by mediating phosphorylation of HDAC7, promoting subsequent interaction between HDAC7 and 14-3-3 and export from the nucleus. Regulates localization and activity of MITF by mediating its phosphorylation, promoting subsequent interaction between MITF and 14-3-3 and retention in the cytosol. Negatively regulates the Hippo signaling pathway and antagonizes the phosphorylation of LATS1. Cooperates with DLG5 to inhibit the kinase activity of STK3/MST2 toward LATS1. Phosphorylates PKP2 and KSR1.</text>
</comment>
<feature type="region of interest" description="Disordered" evidence="17">
    <location>
        <begin position="541"/>
        <end position="665"/>
    </location>
</feature>
<evidence type="ECO:0000256" key="8">
    <source>
        <dbReference type="ARBA" id="ARBA00022741"/>
    </source>
</evidence>
<keyword evidence="8 16" id="KW-0547">Nucleotide-binding</keyword>
<dbReference type="GO" id="GO:0005737">
    <property type="term" value="C:cytoplasm"/>
    <property type="evidence" value="ECO:0007669"/>
    <property type="project" value="UniProtKB-SubCell"/>
</dbReference>
<keyword evidence="20" id="KW-1185">Reference proteome</keyword>
<dbReference type="PROSITE" id="PS50011">
    <property type="entry name" value="PROTEIN_KINASE_DOM"/>
    <property type="match status" value="1"/>
</dbReference>
<comment type="subcellular location">
    <subcellularLocation>
        <location evidence="1">Cell projection</location>
        <location evidence="1">Dendrite</location>
    </subcellularLocation>
    <subcellularLocation>
        <location evidence="2">Cytoplasm</location>
    </subcellularLocation>
</comment>
<evidence type="ECO:0000256" key="14">
    <source>
        <dbReference type="ARBA" id="ARBA00063680"/>
    </source>
</evidence>
<dbReference type="InterPro" id="IPR017441">
    <property type="entry name" value="Protein_kinase_ATP_BS"/>
</dbReference>
<dbReference type="InterPro" id="IPR049508">
    <property type="entry name" value="MARK1-4_cat"/>
</dbReference>
<keyword evidence="9" id="KW-0418">Kinase</keyword>
<keyword evidence="5" id="KW-0963">Cytoplasm</keyword>
<proteinExistence type="inferred from homology"/>
<feature type="domain" description="Protein kinase" evidence="18">
    <location>
        <begin position="75"/>
        <end position="326"/>
    </location>
</feature>
<dbReference type="Gene3D" id="3.30.200.20">
    <property type="entry name" value="Phosphorylase Kinase, domain 1"/>
    <property type="match status" value="1"/>
</dbReference>
<evidence type="ECO:0000256" key="9">
    <source>
        <dbReference type="ARBA" id="ARBA00022777"/>
    </source>
</evidence>
<dbReference type="GO" id="GO:0005524">
    <property type="term" value="F:ATP binding"/>
    <property type="evidence" value="ECO:0007669"/>
    <property type="project" value="UniProtKB-UniRule"/>
</dbReference>
<evidence type="ECO:0000256" key="13">
    <source>
        <dbReference type="ARBA" id="ARBA00054424"/>
    </source>
</evidence>
<dbReference type="GeneID" id="120023151"/>
<dbReference type="FunFam" id="1.10.8.10:FF:000005">
    <property type="entry name" value="Non-specific serine/threonine protein kinase"/>
    <property type="match status" value="1"/>
</dbReference>
<dbReference type="InterPro" id="IPR015940">
    <property type="entry name" value="UBA"/>
</dbReference>
<feature type="domain" description="UBA" evidence="19">
    <location>
        <begin position="345"/>
        <end position="384"/>
    </location>
</feature>
<comment type="catalytic activity">
    <reaction evidence="12">
        <text>L-seryl-[protein] + ATP = O-phospho-L-seryl-[protein] + ADP + H(+)</text>
        <dbReference type="Rhea" id="RHEA:17989"/>
        <dbReference type="Rhea" id="RHEA-COMP:9863"/>
        <dbReference type="Rhea" id="RHEA-COMP:11604"/>
        <dbReference type="ChEBI" id="CHEBI:15378"/>
        <dbReference type="ChEBI" id="CHEBI:29999"/>
        <dbReference type="ChEBI" id="CHEBI:30616"/>
        <dbReference type="ChEBI" id="CHEBI:83421"/>
        <dbReference type="ChEBI" id="CHEBI:456216"/>
        <dbReference type="EC" id="2.7.11.1"/>
    </reaction>
</comment>
<feature type="compositionally biased region" description="Low complexity" evidence="17">
    <location>
        <begin position="390"/>
        <end position="403"/>
    </location>
</feature>
<dbReference type="CDD" id="cd14407">
    <property type="entry name" value="UBA_MARK3_4"/>
    <property type="match status" value="1"/>
</dbReference>
<dbReference type="SMART" id="SM00220">
    <property type="entry name" value="S_TKc"/>
    <property type="match status" value="1"/>
</dbReference>
<accession>A0A8U0TNC6</accession>
<feature type="compositionally biased region" description="Polar residues" evidence="17">
    <location>
        <begin position="599"/>
        <end position="626"/>
    </location>
</feature>
<evidence type="ECO:0000313" key="20">
    <source>
        <dbReference type="Proteomes" id="UP000808372"/>
    </source>
</evidence>